<dbReference type="RefSeq" id="WP_341626840.1">
    <property type="nucleotide sequence ID" value="NZ_JBAKBA010000004.1"/>
</dbReference>
<dbReference type="Pfam" id="PF01042">
    <property type="entry name" value="Ribonuc_L-PSP"/>
    <property type="match status" value="1"/>
</dbReference>
<dbReference type="SUPFAM" id="SSF55298">
    <property type="entry name" value="YjgF-like"/>
    <property type="match status" value="1"/>
</dbReference>
<reference evidence="1 2" key="1">
    <citation type="submission" date="2024-02" db="EMBL/GenBank/DDBJ databases">
        <title>Bacteria isolated from the canopy kelp, Nereocystis luetkeana.</title>
        <authorList>
            <person name="Pfister C.A."/>
            <person name="Younker I.T."/>
            <person name="Light S.H."/>
        </authorList>
    </citation>
    <scope>NUCLEOTIDE SEQUENCE [LARGE SCALE GENOMIC DNA]</scope>
    <source>
        <strain evidence="1 2">TI.2.07</strain>
    </source>
</reference>
<dbReference type="EMBL" id="JBAKBA010000004">
    <property type="protein sequence ID" value="MEL0658128.1"/>
    <property type="molecule type" value="Genomic_DNA"/>
</dbReference>
<protein>
    <submittedName>
        <fullName evidence="1">RidA family protein</fullName>
    </submittedName>
</protein>
<name>A0ABU9H8D5_9GAMM</name>
<dbReference type="Gene3D" id="3.30.1330.40">
    <property type="entry name" value="RutC-like"/>
    <property type="match status" value="1"/>
</dbReference>
<dbReference type="PANTHER" id="PTHR43857:SF1">
    <property type="entry name" value="YJGH FAMILY PROTEIN"/>
    <property type="match status" value="1"/>
</dbReference>
<dbReference type="PANTHER" id="PTHR43857">
    <property type="entry name" value="BLR7761 PROTEIN"/>
    <property type="match status" value="1"/>
</dbReference>
<dbReference type="InterPro" id="IPR006175">
    <property type="entry name" value="YjgF/YER057c/UK114"/>
</dbReference>
<dbReference type="InterPro" id="IPR035959">
    <property type="entry name" value="RutC-like_sf"/>
</dbReference>
<comment type="caution">
    <text evidence="1">The sequence shown here is derived from an EMBL/GenBank/DDBJ whole genome shotgun (WGS) entry which is preliminary data.</text>
</comment>
<organism evidence="1 2">
    <name type="scientific">Psychromonas arctica</name>
    <dbReference type="NCBI Taxonomy" id="168275"/>
    <lineage>
        <taxon>Bacteria</taxon>
        <taxon>Pseudomonadati</taxon>
        <taxon>Pseudomonadota</taxon>
        <taxon>Gammaproteobacteria</taxon>
        <taxon>Alteromonadales</taxon>
        <taxon>Psychromonadaceae</taxon>
        <taxon>Psychromonas</taxon>
    </lineage>
</organism>
<keyword evidence="2" id="KW-1185">Reference proteome</keyword>
<dbReference type="CDD" id="cd06154">
    <property type="entry name" value="YjgF_YER057c_UK114_like_6"/>
    <property type="match status" value="1"/>
</dbReference>
<proteinExistence type="predicted"/>
<evidence type="ECO:0000313" key="2">
    <source>
        <dbReference type="Proteomes" id="UP001366060"/>
    </source>
</evidence>
<accession>A0ABU9H8D5</accession>
<dbReference type="Proteomes" id="UP001366060">
    <property type="component" value="Unassembled WGS sequence"/>
</dbReference>
<evidence type="ECO:0000313" key="1">
    <source>
        <dbReference type="EMBL" id="MEL0658128.1"/>
    </source>
</evidence>
<gene>
    <name evidence="1" type="ORF">V6255_03150</name>
</gene>
<sequence length="153" mass="16748">MTQTQIEKTQIAKTHIAKIVKVKTGSKFEEIGSYSRLVSVDNWIYVSNTAGRNPETKVIPEDALEQTEQVFSNIEAALEAVGSSLADVVFSRVFIQDPEDVHAVMQLIGEKFKGINPATTVTCPPLGSTVYKMELEVTAYRGAATADIQEITI</sequence>